<dbReference type="GO" id="GO:0006364">
    <property type="term" value="P:rRNA processing"/>
    <property type="evidence" value="ECO:0007669"/>
    <property type="project" value="UniProtKB-UniRule"/>
</dbReference>
<dbReference type="SUPFAM" id="SSF50346">
    <property type="entry name" value="PRC-barrel domain"/>
    <property type="match status" value="1"/>
</dbReference>
<keyword evidence="3 5" id="KW-0698">rRNA processing</keyword>
<comment type="subunit">
    <text evidence="5">Binds ribosomal protein uS19.</text>
</comment>
<dbReference type="Gene3D" id="2.30.30.240">
    <property type="entry name" value="PRC-barrel domain"/>
    <property type="match status" value="1"/>
</dbReference>
<evidence type="ECO:0000313" key="9">
    <source>
        <dbReference type="Proteomes" id="UP000483362"/>
    </source>
</evidence>
<keyword evidence="1 5" id="KW-0963">Cytoplasm</keyword>
<dbReference type="NCBIfam" id="TIGR02273">
    <property type="entry name" value="16S_RimM"/>
    <property type="match status" value="1"/>
</dbReference>
<name>A0A6L5XE49_9BACT</name>
<dbReference type="GO" id="GO:0043022">
    <property type="term" value="F:ribosome binding"/>
    <property type="evidence" value="ECO:0007669"/>
    <property type="project" value="InterPro"/>
</dbReference>
<dbReference type="Pfam" id="PF24986">
    <property type="entry name" value="PRC_RimM"/>
    <property type="match status" value="1"/>
</dbReference>
<evidence type="ECO:0000259" key="6">
    <source>
        <dbReference type="Pfam" id="PF01782"/>
    </source>
</evidence>
<accession>A0A6L5XE49</accession>
<dbReference type="PANTHER" id="PTHR33692">
    <property type="entry name" value="RIBOSOME MATURATION FACTOR RIMM"/>
    <property type="match status" value="1"/>
</dbReference>
<organism evidence="8 9">
    <name type="scientific">Sodaliphilus pleomorphus</name>
    <dbReference type="NCBI Taxonomy" id="2606626"/>
    <lineage>
        <taxon>Bacteria</taxon>
        <taxon>Pseudomonadati</taxon>
        <taxon>Bacteroidota</taxon>
        <taxon>Bacteroidia</taxon>
        <taxon>Bacteroidales</taxon>
        <taxon>Muribaculaceae</taxon>
        <taxon>Sodaliphilus</taxon>
    </lineage>
</organism>
<evidence type="ECO:0000256" key="4">
    <source>
        <dbReference type="ARBA" id="ARBA00023186"/>
    </source>
</evidence>
<dbReference type="HAMAP" id="MF_00014">
    <property type="entry name" value="Ribosome_mat_RimM"/>
    <property type="match status" value="1"/>
</dbReference>
<dbReference type="RefSeq" id="WP_154326555.1">
    <property type="nucleotide sequence ID" value="NZ_CP045696.1"/>
</dbReference>
<feature type="domain" description="RimM N-terminal" evidence="6">
    <location>
        <begin position="10"/>
        <end position="90"/>
    </location>
</feature>
<evidence type="ECO:0000256" key="1">
    <source>
        <dbReference type="ARBA" id="ARBA00022490"/>
    </source>
</evidence>
<comment type="domain">
    <text evidence="5">The PRC barrel domain binds ribosomal protein uS19.</text>
</comment>
<gene>
    <name evidence="5 8" type="primary">rimM</name>
    <name evidence="8" type="ORF">FYJ29_05380</name>
</gene>
<sequence>MITRDELVEIGRYNKAHGVNGEISATVDCDAEMLTRFTCCVSDIDGIYVPFFIDQARPKSANAVLLTIDGINNEHDASILVNKYIYVLKREYSELARDAHTDSYPIDYFIGFNIYRDDRELGTITDIEDSTANVLFKITASDGSHQYFLPAVEEFIVDIDIDKKKLYMDFPEELMHL</sequence>
<dbReference type="EMBL" id="VULT01000006">
    <property type="protein sequence ID" value="MSS17194.1"/>
    <property type="molecule type" value="Genomic_DNA"/>
</dbReference>
<comment type="similarity">
    <text evidence="5">Belongs to the RimM family.</text>
</comment>
<dbReference type="InterPro" id="IPR009000">
    <property type="entry name" value="Transl_B-barrel_sf"/>
</dbReference>
<reference evidence="8 9" key="1">
    <citation type="submission" date="2019-08" db="EMBL/GenBank/DDBJ databases">
        <title>In-depth cultivation of the pig gut microbiome towards novel bacterial diversity and tailored functional studies.</title>
        <authorList>
            <person name="Wylensek D."/>
            <person name="Hitch T.C.A."/>
            <person name="Clavel T."/>
        </authorList>
    </citation>
    <scope>NUCLEOTIDE SEQUENCE [LARGE SCALE GENOMIC DNA]</scope>
    <source>
        <strain evidence="8 9">Oil-RF-744-WCA-WT-10</strain>
    </source>
</reference>
<dbReference type="InterPro" id="IPR011033">
    <property type="entry name" value="PRC_barrel-like_sf"/>
</dbReference>
<dbReference type="Pfam" id="PF01782">
    <property type="entry name" value="RimM"/>
    <property type="match status" value="1"/>
</dbReference>
<dbReference type="GO" id="GO:0005737">
    <property type="term" value="C:cytoplasm"/>
    <property type="evidence" value="ECO:0007669"/>
    <property type="project" value="UniProtKB-SubCell"/>
</dbReference>
<dbReference type="GO" id="GO:0042274">
    <property type="term" value="P:ribosomal small subunit biogenesis"/>
    <property type="evidence" value="ECO:0007669"/>
    <property type="project" value="UniProtKB-UniRule"/>
</dbReference>
<keyword evidence="2 5" id="KW-0690">Ribosome biogenesis</keyword>
<keyword evidence="4 5" id="KW-0143">Chaperone</keyword>
<comment type="function">
    <text evidence="5">An accessory protein needed during the final step in the assembly of 30S ribosomal subunit, possibly for assembly of the head region. Essential for efficient processing of 16S rRNA. May be needed both before and after RbfA during the maturation of 16S rRNA. It has affinity for free ribosomal 30S subunits but not for 70S ribosomes.</text>
</comment>
<evidence type="ECO:0000256" key="5">
    <source>
        <dbReference type="HAMAP-Rule" id="MF_00014"/>
    </source>
</evidence>
<evidence type="ECO:0000256" key="3">
    <source>
        <dbReference type="ARBA" id="ARBA00022552"/>
    </source>
</evidence>
<evidence type="ECO:0000259" key="7">
    <source>
        <dbReference type="Pfam" id="PF24986"/>
    </source>
</evidence>
<keyword evidence="9" id="KW-1185">Reference proteome</keyword>
<comment type="caution">
    <text evidence="8">The sequence shown here is derived from an EMBL/GenBank/DDBJ whole genome shotgun (WGS) entry which is preliminary data.</text>
</comment>
<dbReference type="InterPro" id="IPR036976">
    <property type="entry name" value="RimM_N_sf"/>
</dbReference>
<feature type="domain" description="Ribosome maturation factor RimM PRC barrel" evidence="7">
    <location>
        <begin position="109"/>
        <end position="174"/>
    </location>
</feature>
<dbReference type="SUPFAM" id="SSF50447">
    <property type="entry name" value="Translation proteins"/>
    <property type="match status" value="1"/>
</dbReference>
<dbReference type="GO" id="GO:0005840">
    <property type="term" value="C:ribosome"/>
    <property type="evidence" value="ECO:0007669"/>
    <property type="project" value="InterPro"/>
</dbReference>
<dbReference type="Proteomes" id="UP000483362">
    <property type="component" value="Unassembled WGS sequence"/>
</dbReference>
<dbReference type="InterPro" id="IPR002676">
    <property type="entry name" value="RimM_N"/>
</dbReference>
<evidence type="ECO:0000256" key="2">
    <source>
        <dbReference type="ARBA" id="ARBA00022517"/>
    </source>
</evidence>
<dbReference type="PANTHER" id="PTHR33692:SF1">
    <property type="entry name" value="RIBOSOME MATURATION FACTOR RIMM"/>
    <property type="match status" value="1"/>
</dbReference>
<comment type="subcellular location">
    <subcellularLocation>
        <location evidence="5">Cytoplasm</location>
    </subcellularLocation>
</comment>
<proteinExistence type="inferred from homology"/>
<dbReference type="InterPro" id="IPR011961">
    <property type="entry name" value="RimM"/>
</dbReference>
<protein>
    <recommendedName>
        <fullName evidence="5">Ribosome maturation factor RimM</fullName>
    </recommendedName>
</protein>
<dbReference type="Gene3D" id="2.40.30.60">
    <property type="entry name" value="RimM"/>
    <property type="match status" value="1"/>
</dbReference>
<dbReference type="AlphaFoldDB" id="A0A6L5XE49"/>
<evidence type="ECO:0000313" key="8">
    <source>
        <dbReference type="EMBL" id="MSS17194.1"/>
    </source>
</evidence>
<dbReference type="InterPro" id="IPR056792">
    <property type="entry name" value="PRC_RimM"/>
</dbReference>